<feature type="active site" description="Charge relay system" evidence="5">
    <location>
        <position position="262"/>
    </location>
</feature>
<evidence type="ECO:0000256" key="6">
    <source>
        <dbReference type="RuleBase" id="RU003355"/>
    </source>
</evidence>
<dbReference type="PANTHER" id="PTHR43806">
    <property type="entry name" value="PEPTIDASE S8"/>
    <property type="match status" value="1"/>
</dbReference>
<dbReference type="GO" id="GO:0006508">
    <property type="term" value="P:proteolysis"/>
    <property type="evidence" value="ECO:0007669"/>
    <property type="project" value="UniProtKB-KW"/>
</dbReference>
<dbReference type="InterPro" id="IPR008969">
    <property type="entry name" value="CarboxyPept-like_regulatory"/>
</dbReference>
<geneLocation type="plasmid" evidence="9 10">
    <name>unnamed2</name>
</geneLocation>
<evidence type="ECO:0000256" key="1">
    <source>
        <dbReference type="ARBA" id="ARBA00011073"/>
    </source>
</evidence>
<organism evidence="9 10">
    <name type="scientific">Halocatena salina</name>
    <dbReference type="NCBI Taxonomy" id="2934340"/>
    <lineage>
        <taxon>Archaea</taxon>
        <taxon>Methanobacteriati</taxon>
        <taxon>Methanobacteriota</taxon>
        <taxon>Stenosarchaea group</taxon>
        <taxon>Halobacteria</taxon>
        <taxon>Halobacteriales</taxon>
        <taxon>Natronomonadaceae</taxon>
        <taxon>Halocatena</taxon>
    </lineage>
</organism>
<feature type="domain" description="Peptidase S8/S53" evidence="8">
    <location>
        <begin position="206"/>
        <end position="491"/>
    </location>
</feature>
<dbReference type="Gene3D" id="3.40.50.200">
    <property type="entry name" value="Peptidase S8/S53 domain"/>
    <property type="match status" value="1"/>
</dbReference>
<dbReference type="KEGG" id="haad:MW046_15675"/>
<keyword evidence="3 5" id="KW-0378">Hydrolase</keyword>
<dbReference type="Pfam" id="PF13620">
    <property type="entry name" value="CarboxypepD_reg"/>
    <property type="match status" value="1"/>
</dbReference>
<feature type="compositionally biased region" description="Polar residues" evidence="7">
    <location>
        <begin position="19"/>
        <end position="29"/>
    </location>
</feature>
<name>A0A8U0A8L5_9EURY</name>
<dbReference type="Gene3D" id="2.60.40.1120">
    <property type="entry name" value="Carboxypeptidase-like, regulatory domain"/>
    <property type="match status" value="1"/>
</dbReference>
<keyword evidence="10" id="KW-1185">Reference proteome</keyword>
<dbReference type="GeneID" id="71929516"/>
<dbReference type="InterPro" id="IPR023828">
    <property type="entry name" value="Peptidase_S8_Ser-AS"/>
</dbReference>
<comment type="similarity">
    <text evidence="1 5 6">Belongs to the peptidase S8 family.</text>
</comment>
<sequence length="926" mass="96903">MTAPFIGMLGAGQQAGDGSISSTPSSAYQNIDDGQDHSNLNGPIEQSTRPDQPGATIDPALTKSEGTVTVVVRLETADVPMTASRQAAIQSLKRHAQQTQRPVLRVANQNGDGVTVLSRLWIANAVLLEVDKNDVSLQSIAQIEGVKRLHANFELGLPQPMTSETDDGNVGTLNTNRAGATATYNTTYGLDQIHATEVWNEYDTMGQGVKVAVLDTGVDIDHPDIDLYTTNESNETYPGGWAEFDSNGTRVKGSVPHDTDQHGTHTSGTVSGGNTSGEYIGVAPDVSLMHGLVLPDGEGTFTQIAAGMQWAVANDADVVSMSFGSWGYHSALIEPTQNIEAAGAIPVAATGNFGGGNSDSPGNVYDAVAVGASNETRGIASFSSGEVVNTPEDWGEDAPDDWPDSYVVPDVAAPGVDVKSAIPGDDYAELSGTSMATPHTAGTVALMLSAAGGDLPTGEIKSTLFETAFKPEECSPSCDPRDGNDTRYGAGIINATAATDRVAAQSGITGTVTDASGAPIEDAAVSTPSFTVETNASGQYILRARPGTYDVSATAFGYENATASVTVENGTFTTQNFTLVDALGVRIVSGQPPVVEGGESASVTAEVANLDTYTAELTGNYSPTDATLYVNGIQQPFGEPIFLGGYSGDLNVAVETTSGTAGELSVTHTFHGEGDTIERTTGPTEVFAEVTDIAVVDSDQNFGDQVVTVLEEELPAQYRITLLEDQNAMEGVGAYDTFVMQDVDPADLNVQAFVAATDSPATGVVWLDNWGSDSNAIRELSNATGDPARRNQSNTGSATAIYNVTKSHPIFEDVAEPGETVAVHNMFWSARSWFTNYSGQVIATVGAPIAGQSGPAVAVDPQTRTVLAATLGRAQGIENEHFYEPADQILANAVEYASRCPPVCSPRDSHPRSNQTRMRLVTVVDE</sequence>
<dbReference type="GO" id="GO:0004252">
    <property type="term" value="F:serine-type endopeptidase activity"/>
    <property type="evidence" value="ECO:0007669"/>
    <property type="project" value="UniProtKB-UniRule"/>
</dbReference>
<feature type="region of interest" description="Disordered" evidence="7">
    <location>
        <begin position="1"/>
        <end position="60"/>
    </location>
</feature>
<dbReference type="InterPro" id="IPR015500">
    <property type="entry name" value="Peptidase_S8_subtilisin-rel"/>
</dbReference>
<evidence type="ECO:0000313" key="10">
    <source>
        <dbReference type="Proteomes" id="UP000831768"/>
    </source>
</evidence>
<dbReference type="InterPro" id="IPR023827">
    <property type="entry name" value="Peptidase_S8_Asp-AS"/>
</dbReference>
<dbReference type="Pfam" id="PF00082">
    <property type="entry name" value="Peptidase_S8"/>
    <property type="match status" value="1"/>
</dbReference>
<dbReference type="InterPro" id="IPR000209">
    <property type="entry name" value="Peptidase_S8/S53_dom"/>
</dbReference>
<dbReference type="Proteomes" id="UP000831768">
    <property type="component" value="Plasmid unnamed2"/>
</dbReference>
<evidence type="ECO:0000256" key="3">
    <source>
        <dbReference type="ARBA" id="ARBA00022801"/>
    </source>
</evidence>
<evidence type="ECO:0000313" key="9">
    <source>
        <dbReference type="EMBL" id="UPM44828.1"/>
    </source>
</evidence>
<dbReference type="AlphaFoldDB" id="A0A8U0A8L5"/>
<keyword evidence="2 5" id="KW-0645">Protease</keyword>
<dbReference type="EMBL" id="CP096021">
    <property type="protein sequence ID" value="UPM44828.1"/>
    <property type="molecule type" value="Genomic_DNA"/>
</dbReference>
<dbReference type="InterPro" id="IPR050131">
    <property type="entry name" value="Peptidase_S8_subtilisin-like"/>
</dbReference>
<dbReference type="SUPFAM" id="SSF52743">
    <property type="entry name" value="Subtilisin-like"/>
    <property type="match status" value="1"/>
</dbReference>
<protein>
    <submittedName>
        <fullName evidence="9">S8 family serine peptidase</fullName>
    </submittedName>
</protein>
<dbReference type="RefSeq" id="WP_247995482.1">
    <property type="nucleotide sequence ID" value="NZ_CP096021.1"/>
</dbReference>
<evidence type="ECO:0000256" key="2">
    <source>
        <dbReference type="ARBA" id="ARBA00022670"/>
    </source>
</evidence>
<reference evidence="9" key="1">
    <citation type="submission" date="2022-04" db="EMBL/GenBank/DDBJ databases">
        <title>Halocatena sp. nov., isolated from a salt lake.</title>
        <authorList>
            <person name="Cui H.-L."/>
        </authorList>
    </citation>
    <scope>NUCLEOTIDE SEQUENCE</scope>
    <source>
        <strain evidence="9">AD-1</strain>
        <plasmid evidence="9">unnamed2</plasmid>
    </source>
</reference>
<keyword evidence="4 5" id="KW-0720">Serine protease</keyword>
<feature type="active site" description="Charge relay system" evidence="5">
    <location>
        <position position="215"/>
    </location>
</feature>
<dbReference type="PROSITE" id="PS00136">
    <property type="entry name" value="SUBTILASE_ASP"/>
    <property type="match status" value="1"/>
</dbReference>
<evidence type="ECO:0000256" key="4">
    <source>
        <dbReference type="ARBA" id="ARBA00022825"/>
    </source>
</evidence>
<proteinExistence type="inferred from homology"/>
<evidence type="ECO:0000259" key="8">
    <source>
        <dbReference type="Pfam" id="PF00082"/>
    </source>
</evidence>
<dbReference type="SUPFAM" id="SSF49464">
    <property type="entry name" value="Carboxypeptidase regulatory domain-like"/>
    <property type="match status" value="1"/>
</dbReference>
<dbReference type="InterPro" id="IPR036852">
    <property type="entry name" value="Peptidase_S8/S53_dom_sf"/>
</dbReference>
<dbReference type="PANTHER" id="PTHR43806:SF11">
    <property type="entry name" value="CEREVISIN-RELATED"/>
    <property type="match status" value="1"/>
</dbReference>
<feature type="compositionally biased region" description="Polar residues" evidence="7">
    <location>
        <begin position="37"/>
        <end position="50"/>
    </location>
</feature>
<gene>
    <name evidence="9" type="ORF">MW046_15675</name>
</gene>
<accession>A0A8U0A8L5</accession>
<feature type="active site" description="Charge relay system" evidence="5">
    <location>
        <position position="434"/>
    </location>
</feature>
<dbReference type="PRINTS" id="PR00723">
    <property type="entry name" value="SUBTILISIN"/>
</dbReference>
<evidence type="ECO:0000256" key="7">
    <source>
        <dbReference type="SAM" id="MobiDB-lite"/>
    </source>
</evidence>
<dbReference type="PROSITE" id="PS51892">
    <property type="entry name" value="SUBTILASE"/>
    <property type="match status" value="1"/>
</dbReference>
<evidence type="ECO:0000256" key="5">
    <source>
        <dbReference type="PROSITE-ProRule" id="PRU01240"/>
    </source>
</evidence>
<feature type="region of interest" description="Disordered" evidence="7">
    <location>
        <begin position="254"/>
        <end position="275"/>
    </location>
</feature>
<dbReference type="PROSITE" id="PS00138">
    <property type="entry name" value="SUBTILASE_SER"/>
    <property type="match status" value="1"/>
</dbReference>
<keyword evidence="9" id="KW-0614">Plasmid</keyword>